<evidence type="ECO:0000256" key="1">
    <source>
        <dbReference type="SAM" id="MobiDB-lite"/>
    </source>
</evidence>
<gene>
    <name evidence="2" type="ORF">GCM10009819_31100</name>
</gene>
<reference evidence="2 3" key="1">
    <citation type="journal article" date="2019" name="Int. J. Syst. Evol. Microbiol.">
        <title>The Global Catalogue of Microorganisms (GCM) 10K type strain sequencing project: providing services to taxonomists for standard genome sequencing and annotation.</title>
        <authorList>
            <consortium name="The Broad Institute Genomics Platform"/>
            <consortium name="The Broad Institute Genome Sequencing Center for Infectious Disease"/>
            <person name="Wu L."/>
            <person name="Ma J."/>
        </authorList>
    </citation>
    <scope>NUCLEOTIDE SEQUENCE [LARGE SCALE GENOMIC DNA]</scope>
    <source>
        <strain evidence="2 3">JCM 15672</strain>
    </source>
</reference>
<feature type="region of interest" description="Disordered" evidence="1">
    <location>
        <begin position="12"/>
        <end position="42"/>
    </location>
</feature>
<organism evidence="2 3">
    <name type="scientific">Agromyces tropicus</name>
    <dbReference type="NCBI Taxonomy" id="555371"/>
    <lineage>
        <taxon>Bacteria</taxon>
        <taxon>Bacillati</taxon>
        <taxon>Actinomycetota</taxon>
        <taxon>Actinomycetes</taxon>
        <taxon>Micrococcales</taxon>
        <taxon>Microbacteriaceae</taxon>
        <taxon>Agromyces</taxon>
    </lineage>
</organism>
<dbReference type="EMBL" id="BAAAPW010000005">
    <property type="protein sequence ID" value="GAA2042448.1"/>
    <property type="molecule type" value="Genomic_DNA"/>
</dbReference>
<comment type="caution">
    <text evidence="2">The sequence shown here is derived from an EMBL/GenBank/DDBJ whole genome shotgun (WGS) entry which is preliminary data.</text>
</comment>
<evidence type="ECO:0000313" key="2">
    <source>
        <dbReference type="EMBL" id="GAA2042448.1"/>
    </source>
</evidence>
<sequence>MLVAETLRLRLLGGGGGEGADADHEGQSGGEQSQGMASSHVHPIWWGRGGTRRVRVVRVARKGRVLRMLAAACDSKAAAG</sequence>
<proteinExistence type="predicted"/>
<keyword evidence="3" id="KW-1185">Reference proteome</keyword>
<evidence type="ECO:0000313" key="3">
    <source>
        <dbReference type="Proteomes" id="UP001501196"/>
    </source>
</evidence>
<protein>
    <submittedName>
        <fullName evidence="2">Uncharacterized protein</fullName>
    </submittedName>
</protein>
<name>A0ABN2URY1_9MICO</name>
<accession>A0ABN2URY1</accession>
<dbReference type="Proteomes" id="UP001501196">
    <property type="component" value="Unassembled WGS sequence"/>
</dbReference>